<evidence type="ECO:0000313" key="5">
    <source>
        <dbReference type="Proteomes" id="UP000050783"/>
    </source>
</evidence>
<name>A0A0N7LPZ9_9RHOB</name>
<dbReference type="SUPFAM" id="SSF51679">
    <property type="entry name" value="Bacterial luciferase-like"/>
    <property type="match status" value="1"/>
</dbReference>
<feature type="domain" description="Luciferase-like" evidence="3">
    <location>
        <begin position="3"/>
        <end position="347"/>
    </location>
</feature>
<dbReference type="EC" id="1.14.14.3" evidence="4"/>
<dbReference type="RefSeq" id="WP_058276407.1">
    <property type="nucleotide sequence ID" value="NZ_CYPU01000013.1"/>
</dbReference>
<dbReference type="AlphaFoldDB" id="A0A0N7LPZ9"/>
<evidence type="ECO:0000313" key="4">
    <source>
        <dbReference type="EMBL" id="CUH46628.1"/>
    </source>
</evidence>
<dbReference type="GO" id="GO:0047646">
    <property type="term" value="F:alkanal monooxygenase (FMN-linked) activity"/>
    <property type="evidence" value="ECO:0007669"/>
    <property type="project" value="UniProtKB-EC"/>
</dbReference>
<dbReference type="InterPro" id="IPR050766">
    <property type="entry name" value="Bact_Lucif_Oxidored"/>
</dbReference>
<dbReference type="GO" id="GO:0005829">
    <property type="term" value="C:cytosol"/>
    <property type="evidence" value="ECO:0007669"/>
    <property type="project" value="TreeGrafter"/>
</dbReference>
<proteinExistence type="predicted"/>
<dbReference type="STRING" id="81569.RUM4293_00014"/>
<evidence type="ECO:0000256" key="2">
    <source>
        <dbReference type="ARBA" id="ARBA00023033"/>
    </source>
</evidence>
<dbReference type="PANTHER" id="PTHR30137:SF8">
    <property type="entry name" value="BLR5498 PROTEIN"/>
    <property type="match status" value="1"/>
</dbReference>
<gene>
    <name evidence="4" type="primary">luxA_1</name>
    <name evidence="4" type="ORF">RUA4292_00794</name>
</gene>
<dbReference type="GeneID" id="55492074"/>
<keyword evidence="1 4" id="KW-0560">Oxidoreductase</keyword>
<accession>A0A0N7LPZ9</accession>
<dbReference type="Pfam" id="PF00296">
    <property type="entry name" value="Bac_luciferase"/>
    <property type="match status" value="1"/>
</dbReference>
<evidence type="ECO:0000256" key="1">
    <source>
        <dbReference type="ARBA" id="ARBA00023002"/>
    </source>
</evidence>
<sequence>MRFDLIANFSPGETIPWARTLEMILEQCSLTEQAGFTTAWFTEHHFAHNGYMNAPPNPIQMGTHIAAHCKKLRVGTAPIILSDWHPLRVAEDAAMLDNMTQGRFDFGVAKGINERSTIQFNADADRRDNAKVMRLYQESLEIILKAWTNEAFTHHGEFYQFPVPGWKETNRFFDPLDPRYHDEDGEYKAMYVHPRPYSNPHPPVWLMSNAPPTFKLAGERGWGVISMAAGPKATLACWEPYRQALSQREGREVKLGEGVGVCTAFYVGESMEEAVNTIRGPINAYYEFLGGSRPKGEWTKHGYLDVGEEMSSEDEDMDWFDFLNKRGIIVVGDAEYVADRFAERQETIGLDHLMLMQQYTGVPYEKILASWHRLFEHVVPRFGTQSIAQKRMLEHA</sequence>
<dbReference type="InterPro" id="IPR011251">
    <property type="entry name" value="Luciferase-like_dom"/>
</dbReference>
<organism evidence="4 5">
    <name type="scientific">Ruegeria atlantica</name>
    <dbReference type="NCBI Taxonomy" id="81569"/>
    <lineage>
        <taxon>Bacteria</taxon>
        <taxon>Pseudomonadati</taxon>
        <taxon>Pseudomonadota</taxon>
        <taxon>Alphaproteobacteria</taxon>
        <taxon>Rhodobacterales</taxon>
        <taxon>Roseobacteraceae</taxon>
        <taxon>Ruegeria</taxon>
    </lineage>
</organism>
<dbReference type="Proteomes" id="UP000050783">
    <property type="component" value="Unassembled WGS sequence"/>
</dbReference>
<dbReference type="PANTHER" id="PTHR30137">
    <property type="entry name" value="LUCIFERASE-LIKE MONOOXYGENASE"/>
    <property type="match status" value="1"/>
</dbReference>
<dbReference type="InterPro" id="IPR036661">
    <property type="entry name" value="Luciferase-like_sf"/>
</dbReference>
<dbReference type="OrthoDB" id="9804736at2"/>
<dbReference type="Gene3D" id="3.20.20.30">
    <property type="entry name" value="Luciferase-like domain"/>
    <property type="match status" value="1"/>
</dbReference>
<protein>
    <submittedName>
        <fullName evidence="4">Alkanal monooxygenase alpha chain</fullName>
        <ecNumber evidence="4">1.14.14.3</ecNumber>
    </submittedName>
</protein>
<reference evidence="4 5" key="1">
    <citation type="submission" date="2015-09" db="EMBL/GenBank/DDBJ databases">
        <authorList>
            <consortium name="Swine Surveillance"/>
        </authorList>
    </citation>
    <scope>NUCLEOTIDE SEQUENCE [LARGE SCALE GENOMIC DNA]</scope>
    <source>
        <strain evidence="4 5">CECT 4292</strain>
    </source>
</reference>
<keyword evidence="2 4" id="KW-0503">Monooxygenase</keyword>
<evidence type="ECO:0000259" key="3">
    <source>
        <dbReference type="Pfam" id="PF00296"/>
    </source>
</evidence>
<dbReference type="EMBL" id="CYPU01000013">
    <property type="protein sequence ID" value="CUH46628.1"/>
    <property type="molecule type" value="Genomic_DNA"/>
</dbReference>